<proteinExistence type="predicted"/>
<dbReference type="GO" id="GO:0005634">
    <property type="term" value="C:nucleus"/>
    <property type="evidence" value="ECO:0007669"/>
    <property type="project" value="TreeGrafter"/>
</dbReference>
<comment type="caution">
    <text evidence="8">The sequence shown here is derived from an EMBL/GenBank/DDBJ whole genome shotgun (WGS) entry which is preliminary data.</text>
</comment>
<keyword evidence="3" id="KW-0227">DNA damage</keyword>
<evidence type="ECO:0008006" key="10">
    <source>
        <dbReference type="Google" id="ProtNLM"/>
    </source>
</evidence>
<evidence type="ECO:0000256" key="2">
    <source>
        <dbReference type="ARBA" id="ARBA00022759"/>
    </source>
</evidence>
<dbReference type="GO" id="GO:0009411">
    <property type="term" value="P:response to UV"/>
    <property type="evidence" value="ECO:0007669"/>
    <property type="project" value="InterPro"/>
</dbReference>
<dbReference type="Proteomes" id="UP001212997">
    <property type="component" value="Unassembled WGS sequence"/>
</dbReference>
<feature type="region of interest" description="Disordered" evidence="7">
    <location>
        <begin position="375"/>
        <end position="395"/>
    </location>
</feature>
<dbReference type="SUPFAM" id="SSF51658">
    <property type="entry name" value="Xylose isomerase-like"/>
    <property type="match status" value="1"/>
</dbReference>
<dbReference type="GO" id="GO:0005739">
    <property type="term" value="C:mitochondrion"/>
    <property type="evidence" value="ECO:0007669"/>
    <property type="project" value="TreeGrafter"/>
</dbReference>
<feature type="compositionally biased region" description="Basic and acidic residues" evidence="7">
    <location>
        <begin position="453"/>
        <end position="464"/>
    </location>
</feature>
<dbReference type="GO" id="GO:0006289">
    <property type="term" value="P:nucleotide-excision repair"/>
    <property type="evidence" value="ECO:0007669"/>
    <property type="project" value="InterPro"/>
</dbReference>
<evidence type="ECO:0000256" key="7">
    <source>
        <dbReference type="SAM" id="MobiDB-lite"/>
    </source>
</evidence>
<keyword evidence="9" id="KW-1185">Reference proteome</keyword>
<feature type="region of interest" description="Disordered" evidence="7">
    <location>
        <begin position="1"/>
        <end position="94"/>
    </location>
</feature>
<sequence>MPAKRKRIVAVEEQHVDATGSMVSSELQEPKPSPETETVSSSRRSTRTRKKAILVKPPPDIVDLGYESPLTELDDDEASLEPKAPSKKRRRRKKDVEPIVYDIPPVETKETTFKGRLGYACLNTVLRALKPDPIFCSRTCRKDTIHKNGIDFAKDLGRQNCRDLCKLIQWNEENNIKFLRLSSEMFPFASHAELGYDLEYATEELRVRNSHLINSVRRSDAYAYVQAAGDLAKKYGHRLTAHPGQFTQLGSPRDEVVAASVRELDYHCQMMRYMGLDQDSVMIIHMGGVYGDKEAAIARFEENYTTKLSDEMKARLVLENDEMCYSADDLLPVCEELGIPLVFDYHHNWINPTCRPLPELISSINAIWHRKGIKPKQHLSSPRPGAETVMEKRAHSDRCYELPPDLPDDMDLMIEAKDKEQAVLHLYRIYNLHTVIHENLRPERPPKPFPRAQKGEGDETKDDVGNGEPGDTGEGPSKPKRRNKKRSVSKDKNDQEDPVQLEQTPKKARASPRKIKKAKQAVADLINLEEVIEPVDGSGIEVVEADEHPEVSRMADEGQDGEPDSQMGGC</sequence>
<gene>
    <name evidence="8" type="ORF">NLI96_g10643</name>
</gene>
<evidence type="ECO:0000313" key="8">
    <source>
        <dbReference type="EMBL" id="KAJ3477181.1"/>
    </source>
</evidence>
<evidence type="ECO:0000313" key="9">
    <source>
        <dbReference type="Proteomes" id="UP001212997"/>
    </source>
</evidence>
<feature type="compositionally biased region" description="Basic residues" evidence="7">
    <location>
        <begin position="478"/>
        <end position="487"/>
    </location>
</feature>
<keyword evidence="6" id="KW-0234">DNA repair</keyword>
<name>A0AAD5UUQ7_9APHY</name>
<feature type="region of interest" description="Disordered" evidence="7">
    <location>
        <begin position="440"/>
        <end position="519"/>
    </location>
</feature>
<keyword evidence="4" id="KW-0228">DNA excision</keyword>
<dbReference type="GO" id="GO:0016787">
    <property type="term" value="F:hydrolase activity"/>
    <property type="evidence" value="ECO:0007669"/>
    <property type="project" value="UniProtKB-KW"/>
</dbReference>
<evidence type="ECO:0000256" key="3">
    <source>
        <dbReference type="ARBA" id="ARBA00022763"/>
    </source>
</evidence>
<dbReference type="Gene3D" id="3.20.20.150">
    <property type="entry name" value="Divalent-metal-dependent TIM barrel enzymes"/>
    <property type="match status" value="1"/>
</dbReference>
<evidence type="ECO:0000256" key="6">
    <source>
        <dbReference type="ARBA" id="ARBA00023204"/>
    </source>
</evidence>
<dbReference type="InterPro" id="IPR036237">
    <property type="entry name" value="Xyl_isomerase-like_sf"/>
</dbReference>
<evidence type="ECO:0000256" key="4">
    <source>
        <dbReference type="ARBA" id="ARBA00022769"/>
    </source>
</evidence>
<dbReference type="GO" id="GO:0004519">
    <property type="term" value="F:endonuclease activity"/>
    <property type="evidence" value="ECO:0007669"/>
    <property type="project" value="UniProtKB-KW"/>
</dbReference>
<evidence type="ECO:0000256" key="5">
    <source>
        <dbReference type="ARBA" id="ARBA00022801"/>
    </source>
</evidence>
<dbReference type="PANTHER" id="PTHR31290">
    <property type="entry name" value="UV-DAMAGE ENDONUCLEASE"/>
    <property type="match status" value="1"/>
</dbReference>
<protein>
    <recommendedName>
        <fullName evidence="10">UV-endonuclease UvdE</fullName>
    </recommendedName>
</protein>
<accession>A0AAD5UUQ7</accession>
<evidence type="ECO:0000256" key="1">
    <source>
        <dbReference type="ARBA" id="ARBA00022722"/>
    </source>
</evidence>
<feature type="compositionally biased region" description="Basic and acidic residues" evidence="7">
    <location>
        <begin position="546"/>
        <end position="556"/>
    </location>
</feature>
<dbReference type="NCBIfam" id="TIGR00629">
    <property type="entry name" value="uvde"/>
    <property type="match status" value="1"/>
</dbReference>
<dbReference type="Pfam" id="PF03851">
    <property type="entry name" value="UvdE"/>
    <property type="match status" value="1"/>
</dbReference>
<dbReference type="EMBL" id="JANAWD010000623">
    <property type="protein sequence ID" value="KAJ3477181.1"/>
    <property type="molecule type" value="Genomic_DNA"/>
</dbReference>
<reference evidence="8" key="1">
    <citation type="submission" date="2022-07" db="EMBL/GenBank/DDBJ databases">
        <title>Genome Sequence of Physisporinus lineatus.</title>
        <authorList>
            <person name="Buettner E."/>
        </authorList>
    </citation>
    <scope>NUCLEOTIDE SEQUENCE</scope>
    <source>
        <strain evidence="8">VT162</strain>
    </source>
</reference>
<keyword evidence="1" id="KW-0540">Nuclease</keyword>
<dbReference type="PANTHER" id="PTHR31290:SF5">
    <property type="entry name" value="UV-DAMAGE ENDONUCLEASE"/>
    <property type="match status" value="1"/>
</dbReference>
<keyword evidence="5" id="KW-0378">Hydrolase</keyword>
<dbReference type="AlphaFoldDB" id="A0AAD5UUQ7"/>
<feature type="compositionally biased region" description="Basic residues" evidence="7">
    <location>
        <begin position="44"/>
        <end position="53"/>
    </location>
</feature>
<feature type="compositionally biased region" description="Basic residues" evidence="7">
    <location>
        <begin position="506"/>
        <end position="519"/>
    </location>
</feature>
<dbReference type="GO" id="GO:0043504">
    <property type="term" value="P:mitochondrial DNA repair"/>
    <property type="evidence" value="ECO:0007669"/>
    <property type="project" value="TreeGrafter"/>
</dbReference>
<organism evidence="8 9">
    <name type="scientific">Meripilus lineatus</name>
    <dbReference type="NCBI Taxonomy" id="2056292"/>
    <lineage>
        <taxon>Eukaryota</taxon>
        <taxon>Fungi</taxon>
        <taxon>Dikarya</taxon>
        <taxon>Basidiomycota</taxon>
        <taxon>Agaricomycotina</taxon>
        <taxon>Agaricomycetes</taxon>
        <taxon>Polyporales</taxon>
        <taxon>Meripilaceae</taxon>
        <taxon>Meripilus</taxon>
    </lineage>
</organism>
<dbReference type="InterPro" id="IPR004601">
    <property type="entry name" value="UvdE"/>
</dbReference>
<feature type="region of interest" description="Disordered" evidence="7">
    <location>
        <begin position="546"/>
        <end position="570"/>
    </location>
</feature>
<keyword evidence="2" id="KW-0255">Endonuclease</keyword>